<keyword evidence="3" id="KW-1185">Reference proteome</keyword>
<proteinExistence type="predicted"/>
<dbReference type="STRING" id="39480.EUAN_06770"/>
<keyword evidence="1" id="KW-0175">Coiled coil</keyword>
<dbReference type="AlphaFoldDB" id="A0A1S1V8G5"/>
<feature type="coiled-coil region" evidence="1">
    <location>
        <begin position="23"/>
        <end position="50"/>
    </location>
</feature>
<evidence type="ECO:0000313" key="2">
    <source>
        <dbReference type="EMBL" id="OHW62893.1"/>
    </source>
</evidence>
<gene>
    <name evidence="2" type="ORF">EUAN_06770</name>
</gene>
<evidence type="ECO:0000256" key="1">
    <source>
        <dbReference type="SAM" id="Coils"/>
    </source>
</evidence>
<reference evidence="2 3" key="1">
    <citation type="submission" date="2016-09" db="EMBL/GenBank/DDBJ databases">
        <title>Genome sequence of Eubacterium angustum.</title>
        <authorList>
            <person name="Poehlein A."/>
            <person name="Daniel R."/>
        </authorList>
    </citation>
    <scope>NUCLEOTIDE SEQUENCE [LARGE SCALE GENOMIC DNA]</scope>
    <source>
        <strain evidence="2 3">DSM 1989</strain>
    </source>
</reference>
<name>A0A1S1V8G5_9FIRM</name>
<dbReference type="Proteomes" id="UP000180254">
    <property type="component" value="Unassembled WGS sequence"/>
</dbReference>
<protein>
    <submittedName>
        <fullName evidence="2">Uncharacterized protein</fullName>
    </submittedName>
</protein>
<comment type="caution">
    <text evidence="2">The sequence shown here is derived from an EMBL/GenBank/DDBJ whole genome shotgun (WGS) entry which is preliminary data.</text>
</comment>
<accession>A0A1S1V8G5</accession>
<sequence length="58" mass="6564">MAKYKNNDVLKKLEEKRVDDEEKASLTMQLIDKELRVAELETQVATLALEIMTLKGGA</sequence>
<evidence type="ECO:0000313" key="3">
    <source>
        <dbReference type="Proteomes" id="UP000180254"/>
    </source>
</evidence>
<dbReference type="EMBL" id="MKIE01000002">
    <property type="protein sequence ID" value="OHW62893.1"/>
    <property type="molecule type" value="Genomic_DNA"/>
</dbReference>
<dbReference type="RefSeq" id="WP_169817325.1">
    <property type="nucleotide sequence ID" value="NZ_MKIE01000002.1"/>
</dbReference>
<organism evidence="2 3">
    <name type="scientific">Andreesenia angusta</name>
    <dbReference type="NCBI Taxonomy" id="39480"/>
    <lineage>
        <taxon>Bacteria</taxon>
        <taxon>Bacillati</taxon>
        <taxon>Bacillota</taxon>
        <taxon>Tissierellia</taxon>
        <taxon>Tissierellales</taxon>
        <taxon>Gottschalkiaceae</taxon>
        <taxon>Andreesenia</taxon>
    </lineage>
</organism>